<feature type="non-terminal residue" evidence="1">
    <location>
        <position position="155"/>
    </location>
</feature>
<proteinExistence type="predicted"/>
<reference evidence="1" key="1">
    <citation type="submission" date="2014-12" db="EMBL/GenBank/DDBJ databases">
        <title>Insight into the proteome of Arion vulgaris.</title>
        <authorList>
            <person name="Aradska J."/>
            <person name="Bulat T."/>
            <person name="Smidak R."/>
            <person name="Sarate P."/>
            <person name="Gangsoo J."/>
            <person name="Sialana F."/>
            <person name="Bilban M."/>
            <person name="Lubec G."/>
        </authorList>
    </citation>
    <scope>NUCLEOTIDE SEQUENCE</scope>
    <source>
        <tissue evidence="1">Skin</tissue>
    </source>
</reference>
<dbReference type="EMBL" id="HACG01024932">
    <property type="protein sequence ID" value="CEK71797.1"/>
    <property type="molecule type" value="Transcribed_RNA"/>
</dbReference>
<name>A0A0B6ZTW1_9EUPU</name>
<protein>
    <submittedName>
        <fullName evidence="1">Uncharacterized protein</fullName>
    </submittedName>
</protein>
<accession>A0A0B6ZTW1</accession>
<gene>
    <name evidence="1" type="primary">ORF79861</name>
</gene>
<sequence length="155" mass="18046">DFCMKVCLPYHQCSPPYGRDFLDFKGTRWFRSSSIDEQRIKWFNHFVRVKHDQPAAQAYYIKTSGYKVGDPLNKCWLDGVEEILIKFSITPAHLRLRLVVWVLLHSHRIIFSGHSGSQVDPALTGYQEDHWEVKMDGMMLTISPILCQRSMKNTG</sequence>
<evidence type="ECO:0000313" key="1">
    <source>
        <dbReference type="EMBL" id="CEK71797.1"/>
    </source>
</evidence>
<feature type="non-terminal residue" evidence="1">
    <location>
        <position position="1"/>
    </location>
</feature>
<dbReference type="AlphaFoldDB" id="A0A0B6ZTW1"/>
<organism evidence="1">
    <name type="scientific">Arion vulgaris</name>
    <dbReference type="NCBI Taxonomy" id="1028688"/>
    <lineage>
        <taxon>Eukaryota</taxon>
        <taxon>Metazoa</taxon>
        <taxon>Spiralia</taxon>
        <taxon>Lophotrochozoa</taxon>
        <taxon>Mollusca</taxon>
        <taxon>Gastropoda</taxon>
        <taxon>Heterobranchia</taxon>
        <taxon>Euthyneura</taxon>
        <taxon>Panpulmonata</taxon>
        <taxon>Eupulmonata</taxon>
        <taxon>Stylommatophora</taxon>
        <taxon>Helicina</taxon>
        <taxon>Arionoidea</taxon>
        <taxon>Arionidae</taxon>
        <taxon>Arion</taxon>
    </lineage>
</organism>